<protein>
    <submittedName>
        <fullName evidence="2">Unnamed protein product</fullName>
    </submittedName>
</protein>
<comment type="caution">
    <text evidence="2">The sequence shown here is derived from an EMBL/GenBank/DDBJ whole genome shotgun (WGS) entry which is preliminary data.</text>
</comment>
<feature type="domain" description="Exodeoxyribonuclease X-like C-terminal" evidence="1">
    <location>
        <begin position="5"/>
        <end position="29"/>
    </location>
</feature>
<evidence type="ECO:0000259" key="1">
    <source>
        <dbReference type="Pfam" id="PF20600"/>
    </source>
</evidence>
<name>A0A9W6Y527_9STRA</name>
<evidence type="ECO:0000313" key="2">
    <source>
        <dbReference type="EMBL" id="GMF52540.1"/>
    </source>
</evidence>
<evidence type="ECO:0000313" key="3">
    <source>
        <dbReference type="Proteomes" id="UP001165121"/>
    </source>
</evidence>
<dbReference type="Pfam" id="PF20600">
    <property type="entry name" value="ExoX-like_C"/>
    <property type="match status" value="1"/>
</dbReference>
<keyword evidence="3" id="KW-1185">Reference proteome</keyword>
<reference evidence="2" key="1">
    <citation type="submission" date="2023-04" db="EMBL/GenBank/DDBJ databases">
        <title>Phytophthora fragariaefolia NBRC 109709.</title>
        <authorList>
            <person name="Ichikawa N."/>
            <person name="Sato H."/>
            <person name="Tonouchi N."/>
        </authorList>
    </citation>
    <scope>NUCLEOTIDE SEQUENCE</scope>
    <source>
        <strain evidence="2">NBRC 109709</strain>
    </source>
</reference>
<dbReference type="InterPro" id="IPR046768">
    <property type="entry name" value="ExoX-like_C"/>
</dbReference>
<sequence length="84" mass="9989">MSITLTFGKYKGKPIEEVFGTEPGYCRWIHNQPSLNISEDMKFFVHTKFQNDDNSYLMTWGKYRGKSLKQISRIDSNHIDWLRN</sequence>
<proteinExistence type="predicted"/>
<dbReference type="OrthoDB" id="96820at2759"/>
<organism evidence="2 3">
    <name type="scientific">Phytophthora fragariaefolia</name>
    <dbReference type="NCBI Taxonomy" id="1490495"/>
    <lineage>
        <taxon>Eukaryota</taxon>
        <taxon>Sar</taxon>
        <taxon>Stramenopiles</taxon>
        <taxon>Oomycota</taxon>
        <taxon>Peronosporomycetes</taxon>
        <taxon>Peronosporales</taxon>
        <taxon>Peronosporaceae</taxon>
        <taxon>Phytophthora</taxon>
    </lineage>
</organism>
<dbReference type="AlphaFoldDB" id="A0A9W6Y527"/>
<gene>
    <name evidence="2" type="ORF">Pfra01_002153800</name>
</gene>
<dbReference type="Proteomes" id="UP001165121">
    <property type="component" value="Unassembled WGS sequence"/>
</dbReference>
<dbReference type="EMBL" id="BSXT01003099">
    <property type="protein sequence ID" value="GMF52540.1"/>
    <property type="molecule type" value="Genomic_DNA"/>
</dbReference>
<accession>A0A9W6Y527</accession>